<evidence type="ECO:0000256" key="1">
    <source>
        <dbReference type="PROSITE-ProRule" id="PRU00339"/>
    </source>
</evidence>
<reference evidence="3 4" key="1">
    <citation type="journal article" date="2015" name="Nature">
        <title>rRNA introns, odd ribosomes, and small enigmatic genomes across a large radiation of phyla.</title>
        <authorList>
            <person name="Brown C.T."/>
            <person name="Hug L.A."/>
            <person name="Thomas B.C."/>
            <person name="Sharon I."/>
            <person name="Castelle C.J."/>
            <person name="Singh A."/>
            <person name="Wilkins M.J."/>
            <person name="Williams K.H."/>
            <person name="Banfield J.F."/>
        </authorList>
    </citation>
    <scope>NUCLEOTIDE SEQUENCE [LARGE SCALE GENOMIC DNA]</scope>
</reference>
<evidence type="ECO:0000256" key="2">
    <source>
        <dbReference type="SAM" id="Phobius"/>
    </source>
</evidence>
<dbReference type="Pfam" id="PF00515">
    <property type="entry name" value="TPR_1"/>
    <property type="match status" value="1"/>
</dbReference>
<dbReference type="Gene3D" id="1.25.40.10">
    <property type="entry name" value="Tetratricopeptide repeat domain"/>
    <property type="match status" value="2"/>
</dbReference>
<keyword evidence="2" id="KW-0812">Transmembrane</keyword>
<sequence length="191" mass="21616">MNIFDKKFLWDHRVWWLAGGIVLVAGVAVWLVLRATMPIGQLLAKARVQVTAGDLNQAAATYRQLNIRLPKGYVGHYEAGHVYNDLGLYDAAAEEWWIAINNGHEDYTNVYYELGDLYGAHPETPGRDKFEKYMTDLATKDPKNIHYPLVLGNFYEAIGNTDKAIEYFEKVVALNPNNQAAKDELTRLKNG</sequence>
<dbReference type="EMBL" id="LCRB01000001">
    <property type="protein sequence ID" value="KKW27122.1"/>
    <property type="molecule type" value="Genomic_DNA"/>
</dbReference>
<dbReference type="AlphaFoldDB" id="A0A0G1ZGV4"/>
<gene>
    <name evidence="3" type="ORF">VF00_C0001G0057</name>
</gene>
<protein>
    <submittedName>
        <fullName evidence="3">Tetratricopeptide</fullName>
    </submittedName>
</protein>
<dbReference type="Proteomes" id="UP000034913">
    <property type="component" value="Unassembled WGS sequence"/>
</dbReference>
<keyword evidence="2" id="KW-1133">Transmembrane helix</keyword>
<dbReference type="SMART" id="SM00028">
    <property type="entry name" value="TPR"/>
    <property type="match status" value="2"/>
</dbReference>
<evidence type="ECO:0000313" key="3">
    <source>
        <dbReference type="EMBL" id="KKW27122.1"/>
    </source>
</evidence>
<keyword evidence="1" id="KW-0802">TPR repeat</keyword>
<comment type="caution">
    <text evidence="3">The sequence shown here is derived from an EMBL/GenBank/DDBJ whole genome shotgun (WGS) entry which is preliminary data.</text>
</comment>
<accession>A0A0G1ZGV4</accession>
<dbReference type="SUPFAM" id="SSF48452">
    <property type="entry name" value="TPR-like"/>
    <property type="match status" value="1"/>
</dbReference>
<proteinExistence type="predicted"/>
<dbReference type="PROSITE" id="PS50005">
    <property type="entry name" value="TPR"/>
    <property type="match status" value="1"/>
</dbReference>
<organism evidence="3 4">
    <name type="scientific">candidate division Kazan bacterium GW2011_GWB1_52_7</name>
    <dbReference type="NCBI Taxonomy" id="1620414"/>
    <lineage>
        <taxon>Bacteria</taxon>
        <taxon>Bacteria division Kazan-3B-28</taxon>
    </lineage>
</organism>
<feature type="transmembrane region" description="Helical" evidence="2">
    <location>
        <begin position="14"/>
        <end position="33"/>
    </location>
</feature>
<feature type="repeat" description="TPR" evidence="1">
    <location>
        <begin position="145"/>
        <end position="178"/>
    </location>
</feature>
<evidence type="ECO:0000313" key="4">
    <source>
        <dbReference type="Proteomes" id="UP000034913"/>
    </source>
</evidence>
<dbReference type="InterPro" id="IPR019734">
    <property type="entry name" value="TPR_rpt"/>
</dbReference>
<keyword evidence="2" id="KW-0472">Membrane</keyword>
<name>A0A0G1ZGV4_UNCK3</name>
<dbReference type="InterPro" id="IPR011990">
    <property type="entry name" value="TPR-like_helical_dom_sf"/>
</dbReference>